<dbReference type="InterPro" id="IPR034593">
    <property type="entry name" value="DgoD-like"/>
</dbReference>
<dbReference type="SUPFAM" id="SSF51604">
    <property type="entry name" value="Enolase C-terminal domain-like"/>
    <property type="match status" value="1"/>
</dbReference>
<keyword evidence="1" id="KW-0456">Lyase</keyword>
<name>A0ABQ6I0J1_9MICO</name>
<gene>
    <name evidence="3" type="ORF">GCM10025864_14320</name>
</gene>
<dbReference type="Gene3D" id="3.30.390.10">
    <property type="entry name" value="Enolase-like, N-terminal domain"/>
    <property type="match status" value="1"/>
</dbReference>
<proteinExistence type="predicted"/>
<dbReference type="InterPro" id="IPR013341">
    <property type="entry name" value="Mandelate_racemase_N_dom"/>
</dbReference>
<evidence type="ECO:0000313" key="4">
    <source>
        <dbReference type="Proteomes" id="UP001157091"/>
    </source>
</evidence>
<dbReference type="Gene3D" id="3.20.20.120">
    <property type="entry name" value="Enolase-like C-terminal domain"/>
    <property type="match status" value="1"/>
</dbReference>
<dbReference type="SUPFAM" id="SSF54826">
    <property type="entry name" value="Enolase N-terminal domain-like"/>
    <property type="match status" value="1"/>
</dbReference>
<dbReference type="InterPro" id="IPR029017">
    <property type="entry name" value="Enolase-like_N"/>
</dbReference>
<accession>A0ABQ6I0J1</accession>
<dbReference type="InterPro" id="IPR036849">
    <property type="entry name" value="Enolase-like_C_sf"/>
</dbReference>
<protein>
    <recommendedName>
        <fullName evidence="2">Mandelate racemase/muconate lactonizing enzyme N-terminal domain-containing protein</fullName>
    </recommendedName>
</protein>
<dbReference type="PROSITE" id="PS00908">
    <property type="entry name" value="MR_MLE_1"/>
    <property type="match status" value="1"/>
</dbReference>
<dbReference type="PANTHER" id="PTHR48080:SF2">
    <property type="entry name" value="D-GALACTONATE DEHYDRATASE"/>
    <property type="match status" value="1"/>
</dbReference>
<dbReference type="PANTHER" id="PTHR48080">
    <property type="entry name" value="D-GALACTONATE DEHYDRATASE-RELATED"/>
    <property type="match status" value="1"/>
</dbReference>
<keyword evidence="4" id="KW-1185">Reference proteome</keyword>
<organism evidence="3 4">
    <name type="scientific">Luteimicrobium album</name>
    <dbReference type="NCBI Taxonomy" id="1054550"/>
    <lineage>
        <taxon>Bacteria</taxon>
        <taxon>Bacillati</taxon>
        <taxon>Actinomycetota</taxon>
        <taxon>Actinomycetes</taxon>
        <taxon>Micrococcales</taxon>
        <taxon>Luteimicrobium</taxon>
    </lineage>
</organism>
<reference evidence="4" key="1">
    <citation type="journal article" date="2019" name="Int. J. Syst. Evol. Microbiol.">
        <title>The Global Catalogue of Microorganisms (GCM) 10K type strain sequencing project: providing services to taxonomists for standard genome sequencing and annotation.</title>
        <authorList>
            <consortium name="The Broad Institute Genomics Platform"/>
            <consortium name="The Broad Institute Genome Sequencing Center for Infectious Disease"/>
            <person name="Wu L."/>
            <person name="Ma J."/>
        </authorList>
    </citation>
    <scope>NUCLEOTIDE SEQUENCE [LARGE SCALE GENOMIC DNA]</scope>
    <source>
        <strain evidence="4">NBRC 106348</strain>
    </source>
</reference>
<feature type="domain" description="Mandelate racemase/muconate lactonizing enzyme N-terminal" evidence="2">
    <location>
        <begin position="14"/>
        <end position="107"/>
    </location>
</feature>
<sequence length="153" mass="16487">MKVSRVETLLIAPRFALCRVETDDGLVGWGEPVLEGRAEVVLAAVEAAAELLIGQDPTQVVRHWQTLTKGSYYRNGPILASAVSGLDQALWDIFGKAVGLPVHALLGGAQRDRTRVYAWLHGADTAALVDHARLRLEQGYDAVKLAPARALAP</sequence>
<evidence type="ECO:0000259" key="2">
    <source>
        <dbReference type="Pfam" id="PF02746"/>
    </source>
</evidence>
<evidence type="ECO:0000313" key="3">
    <source>
        <dbReference type="EMBL" id="GMA23673.1"/>
    </source>
</evidence>
<dbReference type="Proteomes" id="UP001157091">
    <property type="component" value="Unassembled WGS sequence"/>
</dbReference>
<comment type="caution">
    <text evidence="3">The sequence shown here is derived from an EMBL/GenBank/DDBJ whole genome shotgun (WGS) entry which is preliminary data.</text>
</comment>
<dbReference type="Pfam" id="PF02746">
    <property type="entry name" value="MR_MLE_N"/>
    <property type="match status" value="1"/>
</dbReference>
<dbReference type="InterPro" id="IPR018110">
    <property type="entry name" value="Mandel_Rmase/mucon_lact_enz_CS"/>
</dbReference>
<evidence type="ECO:0000256" key="1">
    <source>
        <dbReference type="ARBA" id="ARBA00023239"/>
    </source>
</evidence>
<dbReference type="EMBL" id="BSUK01000001">
    <property type="protein sequence ID" value="GMA23673.1"/>
    <property type="molecule type" value="Genomic_DNA"/>
</dbReference>
<dbReference type="RefSeq" id="WP_284292643.1">
    <property type="nucleotide sequence ID" value="NZ_BSUK01000001.1"/>
</dbReference>